<organism evidence="1 2">
    <name type="scientific">Microbacterium paraoxydans</name>
    <dbReference type="NCBI Taxonomy" id="199592"/>
    <lineage>
        <taxon>Bacteria</taxon>
        <taxon>Bacillati</taxon>
        <taxon>Actinomycetota</taxon>
        <taxon>Actinomycetes</taxon>
        <taxon>Micrococcales</taxon>
        <taxon>Microbacteriaceae</taxon>
        <taxon>Microbacterium</taxon>
    </lineage>
</organism>
<name>A0ABS5IKN3_9MICO</name>
<proteinExistence type="predicted"/>
<sequence length="357" mass="38344">MTTQSGEPTPTLSVSVRALPGGASRAVALAEALRPFPVRVVADAVEEPERRGTPRPAWRPWSPGASHHLVLSGSATVHPAFLAQMRDAVARQPDALLSFFTAWDSYASHAVRIAAFAGRAWVTPPGKTLSAVATVLPVAMAAEFAEGDARSPASEGEALFRFARSRGLASYASNPSLVEFCSASTTSPEPERATAFLADTEAPASWWGRDPLSVPTQIPAIHVRDGEPVSYEAPREGDDRWRIRSRRPIPAPHSRRLTRIVRDRLLCTEVARSDLRAAASLLGAASVLCDQLVLAARIGPPPEGFGELSAREAAASLPLGTLYRVIEQLSREDARAEVRTAFIAIRDDVLDVLDDLL</sequence>
<evidence type="ECO:0000313" key="1">
    <source>
        <dbReference type="EMBL" id="MBS0023525.1"/>
    </source>
</evidence>
<dbReference type="RefSeq" id="WP_211541590.1">
    <property type="nucleotide sequence ID" value="NZ_JAGTUK010000001.1"/>
</dbReference>
<reference evidence="1 2" key="1">
    <citation type="submission" date="2021-04" db="EMBL/GenBank/DDBJ databases">
        <title>Whole genome analysis of root endophytic bacterium Microbacterium paraoxydans ku-mp colonizing RP-bio226 rice variety.</title>
        <authorList>
            <person name="Ulaganathan K."/>
            <person name="Latha B."/>
        </authorList>
    </citation>
    <scope>NUCLEOTIDE SEQUENCE [LARGE SCALE GENOMIC DNA]</scope>
    <source>
        <strain evidence="2">ku-mp</strain>
    </source>
</reference>
<gene>
    <name evidence="1" type="ORF">KE274_05325</name>
</gene>
<comment type="caution">
    <text evidence="1">The sequence shown here is derived from an EMBL/GenBank/DDBJ whole genome shotgun (WGS) entry which is preliminary data.</text>
</comment>
<dbReference type="EMBL" id="JAGTUK010000001">
    <property type="protein sequence ID" value="MBS0023525.1"/>
    <property type="molecule type" value="Genomic_DNA"/>
</dbReference>
<accession>A0ABS5IKN3</accession>
<dbReference type="Proteomes" id="UP000678243">
    <property type="component" value="Unassembled WGS sequence"/>
</dbReference>
<protein>
    <submittedName>
        <fullName evidence="1">Uncharacterized protein</fullName>
    </submittedName>
</protein>
<keyword evidence="2" id="KW-1185">Reference proteome</keyword>
<evidence type="ECO:0000313" key="2">
    <source>
        <dbReference type="Proteomes" id="UP000678243"/>
    </source>
</evidence>